<keyword evidence="7 9" id="KW-0378">Hydrolase</keyword>
<evidence type="ECO:0000256" key="2">
    <source>
        <dbReference type="ARBA" id="ARBA00002983"/>
    </source>
</evidence>
<evidence type="ECO:0000256" key="4">
    <source>
        <dbReference type="ARBA" id="ARBA00011245"/>
    </source>
</evidence>
<comment type="caution">
    <text evidence="11">The sequence shown here is derived from an EMBL/GenBank/DDBJ whole genome shotgun (WGS) entry which is preliminary data.</text>
</comment>
<dbReference type="GO" id="GO:0004190">
    <property type="term" value="F:aspartic-type endopeptidase activity"/>
    <property type="evidence" value="ECO:0007669"/>
    <property type="project" value="UniProtKB-KW"/>
</dbReference>
<keyword evidence="12" id="KW-1185">Reference proteome</keyword>
<dbReference type="InterPro" id="IPR034164">
    <property type="entry name" value="Pepsin-like_dom"/>
</dbReference>
<proteinExistence type="inferred from homology"/>
<feature type="active site" evidence="8">
    <location>
        <position position="53"/>
    </location>
</feature>
<dbReference type="PROSITE" id="PS51767">
    <property type="entry name" value="PEPTIDASE_A1"/>
    <property type="match status" value="1"/>
</dbReference>
<dbReference type="Pfam" id="PF00026">
    <property type="entry name" value="Asp"/>
    <property type="match status" value="1"/>
</dbReference>
<reference evidence="11" key="2">
    <citation type="journal article" date="2023" name="IMA Fungus">
        <title>Comparative genomic study of the Penicillium genus elucidates a diverse pangenome and 15 lateral gene transfer events.</title>
        <authorList>
            <person name="Petersen C."/>
            <person name="Sorensen T."/>
            <person name="Nielsen M.R."/>
            <person name="Sondergaard T.E."/>
            <person name="Sorensen J.L."/>
            <person name="Fitzpatrick D.A."/>
            <person name="Frisvad J.C."/>
            <person name="Nielsen K.L."/>
        </authorList>
    </citation>
    <scope>NUCLEOTIDE SEQUENCE</scope>
    <source>
        <strain evidence="11">IBT 30761</strain>
    </source>
</reference>
<dbReference type="AlphaFoldDB" id="A0A9W9FM83"/>
<keyword evidence="9" id="KW-0645">Protease</keyword>
<evidence type="ECO:0000256" key="9">
    <source>
        <dbReference type="RuleBase" id="RU000454"/>
    </source>
</evidence>
<dbReference type="PANTHER" id="PTHR47966:SF47">
    <property type="entry name" value="ENDOPEPTIDASE, PUTATIVE (AFU_ORTHOLOGUE AFUA_3G01220)-RELATED"/>
    <property type="match status" value="1"/>
</dbReference>
<comment type="similarity">
    <text evidence="3 9">Belongs to the peptidase A1 family.</text>
</comment>
<dbReference type="EC" id="3.4.23.20" evidence="5"/>
<name>A0A9W9FM83_9EURO</name>
<protein>
    <recommendedName>
        <fullName evidence="5">penicillopepsin</fullName>
        <ecNumber evidence="5">3.4.23.20</ecNumber>
    </recommendedName>
</protein>
<dbReference type="RefSeq" id="XP_056476142.1">
    <property type="nucleotide sequence ID" value="XM_056615785.1"/>
</dbReference>
<dbReference type="PROSITE" id="PS00141">
    <property type="entry name" value="ASP_PROTEASE"/>
    <property type="match status" value="1"/>
</dbReference>
<dbReference type="Proteomes" id="UP001149074">
    <property type="component" value="Unassembled WGS sequence"/>
</dbReference>
<sequence length="408" mass="43800">MHLPKPFIIGATMLATAEAGNSSFTANLTATGYGTVFDVPITIGDQTFDLLVDTGSSDTYVMKTGYTCINSLDNMIIPEEGCRYSNKTYTISETHRSISDEIFGIKYGDGIASGEMAYENVSLGGISVGDQKVGIVNVSNPMGDGVNSGLLGLAYPSITSAHPANHTSNQTYWYERLPYDPVLFTMHKEGFIEPYFSLALAHTPQNEPTSFGGYLTLGGLPPVAHSEGFSSVPVEILEDLPVAFTSGEKVRSYWATTVSGASYGSSAGNMAANETSFQAFVDSGNYMQYLPAAIVEPVNAMFSPPAIYNNKTQAYVVECDALAPEFGLKIGNQTFFHNGEDLIYRISNETCVSSLASSESISIEGLTLNIIGVPFLKNVIAVFDFGNNEMRFSKKLDLNSTASDNSGH</sequence>
<dbReference type="GO" id="GO:0000324">
    <property type="term" value="C:fungal-type vacuole"/>
    <property type="evidence" value="ECO:0007669"/>
    <property type="project" value="TreeGrafter"/>
</dbReference>
<evidence type="ECO:0000313" key="12">
    <source>
        <dbReference type="Proteomes" id="UP001149074"/>
    </source>
</evidence>
<evidence type="ECO:0000256" key="6">
    <source>
        <dbReference type="ARBA" id="ARBA00022750"/>
    </source>
</evidence>
<feature type="active site" evidence="8">
    <location>
        <position position="282"/>
    </location>
</feature>
<dbReference type="InterPro" id="IPR001461">
    <property type="entry name" value="Aspartic_peptidase_A1"/>
</dbReference>
<dbReference type="InterPro" id="IPR001969">
    <property type="entry name" value="Aspartic_peptidase_AS"/>
</dbReference>
<dbReference type="SUPFAM" id="SSF50630">
    <property type="entry name" value="Acid proteases"/>
    <property type="match status" value="1"/>
</dbReference>
<organism evidence="11 12">
    <name type="scientific">Penicillium argentinense</name>
    <dbReference type="NCBI Taxonomy" id="1131581"/>
    <lineage>
        <taxon>Eukaryota</taxon>
        <taxon>Fungi</taxon>
        <taxon>Dikarya</taxon>
        <taxon>Ascomycota</taxon>
        <taxon>Pezizomycotina</taxon>
        <taxon>Eurotiomycetes</taxon>
        <taxon>Eurotiomycetidae</taxon>
        <taxon>Eurotiales</taxon>
        <taxon>Aspergillaceae</taxon>
        <taxon>Penicillium</taxon>
    </lineage>
</organism>
<dbReference type="CDD" id="cd05471">
    <property type="entry name" value="pepsin_like"/>
    <property type="match status" value="1"/>
</dbReference>
<dbReference type="GO" id="GO:0006508">
    <property type="term" value="P:proteolysis"/>
    <property type="evidence" value="ECO:0007669"/>
    <property type="project" value="UniProtKB-KW"/>
</dbReference>
<dbReference type="PANTHER" id="PTHR47966">
    <property type="entry name" value="BETA-SITE APP-CLEAVING ENZYME, ISOFORM A-RELATED"/>
    <property type="match status" value="1"/>
</dbReference>
<dbReference type="OrthoDB" id="15189at2759"/>
<comment type="catalytic activity">
    <reaction evidence="1">
        <text>Hydrolysis of proteins with broad specificity similar to that of pepsin A, preferring hydrophobic residues at P1 and P1', but also cleaving 20-Gly-|-Glu-21 in the B chain of insulin. Clots milk, and activates trypsinogen.</text>
        <dbReference type="EC" id="3.4.23.20"/>
    </reaction>
</comment>
<reference evidence="11" key="1">
    <citation type="submission" date="2022-11" db="EMBL/GenBank/DDBJ databases">
        <authorList>
            <person name="Petersen C."/>
        </authorList>
    </citation>
    <scope>NUCLEOTIDE SEQUENCE</scope>
    <source>
        <strain evidence="11">IBT 30761</strain>
    </source>
</reference>
<gene>
    <name evidence="11" type="ORF">N7532_003291</name>
</gene>
<comment type="function">
    <text evidence="2">Secreted aspartic endopeptidase that allows assimilation of proteinaceous substrates. The scissile peptide bond is attacked by a nucleophilic water molecule activated by two aspartic residues in the active site. Shows a broad primary substrate specificity. Favors hydrophobic residues at the P1 and P1' positions, but can also activate trypsinogen and hydrolyze the B chain of insulin between positions 'Gly-20' and 'Glu-21'.</text>
</comment>
<evidence type="ECO:0000256" key="5">
    <source>
        <dbReference type="ARBA" id="ARBA00013206"/>
    </source>
</evidence>
<keyword evidence="6 9" id="KW-0064">Aspartyl protease</keyword>
<evidence type="ECO:0000259" key="10">
    <source>
        <dbReference type="PROSITE" id="PS51767"/>
    </source>
</evidence>
<accession>A0A9W9FM83</accession>
<evidence type="ECO:0000256" key="1">
    <source>
        <dbReference type="ARBA" id="ARBA00000043"/>
    </source>
</evidence>
<evidence type="ECO:0000256" key="8">
    <source>
        <dbReference type="PIRSR" id="PIRSR601461-1"/>
    </source>
</evidence>
<dbReference type="PRINTS" id="PR00792">
    <property type="entry name" value="PEPSIN"/>
</dbReference>
<comment type="subunit">
    <text evidence="4">Monomer.</text>
</comment>
<dbReference type="GeneID" id="81354764"/>
<feature type="domain" description="Peptidase A1" evidence="10">
    <location>
        <begin position="37"/>
        <end position="393"/>
    </location>
</feature>
<evidence type="ECO:0000256" key="7">
    <source>
        <dbReference type="ARBA" id="ARBA00022801"/>
    </source>
</evidence>
<evidence type="ECO:0000313" key="11">
    <source>
        <dbReference type="EMBL" id="KAJ5102762.1"/>
    </source>
</evidence>
<dbReference type="InterPro" id="IPR033121">
    <property type="entry name" value="PEPTIDASE_A1"/>
</dbReference>
<evidence type="ECO:0000256" key="3">
    <source>
        <dbReference type="ARBA" id="ARBA00007447"/>
    </source>
</evidence>
<dbReference type="InterPro" id="IPR021109">
    <property type="entry name" value="Peptidase_aspartic_dom_sf"/>
</dbReference>
<dbReference type="EMBL" id="JAPQKI010000004">
    <property type="protein sequence ID" value="KAJ5102762.1"/>
    <property type="molecule type" value="Genomic_DNA"/>
</dbReference>
<dbReference type="Gene3D" id="2.40.70.10">
    <property type="entry name" value="Acid Proteases"/>
    <property type="match status" value="2"/>
</dbReference>